<feature type="transmembrane region" description="Helical" evidence="2">
    <location>
        <begin position="29"/>
        <end position="52"/>
    </location>
</feature>
<dbReference type="NCBIfam" id="TIGR02234">
    <property type="entry name" value="trp_oprn_chp"/>
    <property type="match status" value="1"/>
</dbReference>
<dbReference type="Pfam" id="PF09534">
    <property type="entry name" value="Trp_oprn_chp"/>
    <property type="match status" value="1"/>
</dbReference>
<accession>A0ABN1B4P8</accession>
<gene>
    <name evidence="3" type="ORF">GCM10009544_58950</name>
</gene>
<proteinExistence type="predicted"/>
<feature type="compositionally biased region" description="Basic and acidic residues" evidence="1">
    <location>
        <begin position="198"/>
        <end position="221"/>
    </location>
</feature>
<evidence type="ECO:0000256" key="2">
    <source>
        <dbReference type="SAM" id="Phobius"/>
    </source>
</evidence>
<sequence>MVTVSAAVPHPRPHVEPAPRTGGGRRRSVGVALLSGAAGAALVLLSGGRTWAEGTTTAARSVITKQASGQDVTGLPGGLAIAALATLVAVFAVRGVWRTVVAEALAVCGAGIVAAAVTGATDTAALDEKAAKANGLTSAAIENVTHTAWPWVALAGGVLILIAGLLALRHGRHWPAMSSRYERDGTPRPRRARAAAPDPDRPEELWKALDRGEDPTGDARR</sequence>
<feature type="transmembrane region" description="Helical" evidence="2">
    <location>
        <begin position="100"/>
        <end position="120"/>
    </location>
</feature>
<feature type="region of interest" description="Disordered" evidence="1">
    <location>
        <begin position="1"/>
        <end position="26"/>
    </location>
</feature>
<organism evidence="3 4">
    <name type="scientific">Streptomyces stramineus</name>
    <dbReference type="NCBI Taxonomy" id="173861"/>
    <lineage>
        <taxon>Bacteria</taxon>
        <taxon>Bacillati</taxon>
        <taxon>Actinomycetota</taxon>
        <taxon>Actinomycetes</taxon>
        <taxon>Kitasatosporales</taxon>
        <taxon>Streptomycetaceae</taxon>
        <taxon>Streptomyces</taxon>
    </lineage>
</organism>
<dbReference type="Proteomes" id="UP001499895">
    <property type="component" value="Unassembled WGS sequence"/>
</dbReference>
<evidence type="ECO:0000313" key="4">
    <source>
        <dbReference type="Proteomes" id="UP001499895"/>
    </source>
</evidence>
<feature type="transmembrane region" description="Helical" evidence="2">
    <location>
        <begin position="148"/>
        <end position="168"/>
    </location>
</feature>
<evidence type="ECO:0000313" key="3">
    <source>
        <dbReference type="EMBL" id="GAA0490200.1"/>
    </source>
</evidence>
<keyword evidence="2" id="KW-1133">Transmembrane helix</keyword>
<keyword evidence="4" id="KW-1185">Reference proteome</keyword>
<dbReference type="InterPro" id="IPR019051">
    <property type="entry name" value="Trp_biosyn_TM_oprn/chp"/>
</dbReference>
<protein>
    <submittedName>
        <fullName evidence="3">TIGR02234 family membrane protein</fullName>
    </submittedName>
</protein>
<evidence type="ECO:0000256" key="1">
    <source>
        <dbReference type="SAM" id="MobiDB-lite"/>
    </source>
</evidence>
<name>A0ABN1B4P8_9ACTN</name>
<dbReference type="EMBL" id="BAAAHB010000115">
    <property type="protein sequence ID" value="GAA0490200.1"/>
    <property type="molecule type" value="Genomic_DNA"/>
</dbReference>
<feature type="region of interest" description="Disordered" evidence="1">
    <location>
        <begin position="178"/>
        <end position="221"/>
    </location>
</feature>
<keyword evidence="2" id="KW-0812">Transmembrane</keyword>
<reference evidence="3 4" key="1">
    <citation type="journal article" date="2019" name="Int. J. Syst. Evol. Microbiol.">
        <title>The Global Catalogue of Microorganisms (GCM) 10K type strain sequencing project: providing services to taxonomists for standard genome sequencing and annotation.</title>
        <authorList>
            <consortium name="The Broad Institute Genomics Platform"/>
            <consortium name="The Broad Institute Genome Sequencing Center for Infectious Disease"/>
            <person name="Wu L."/>
            <person name="Ma J."/>
        </authorList>
    </citation>
    <scope>NUCLEOTIDE SEQUENCE [LARGE SCALE GENOMIC DNA]</scope>
    <source>
        <strain evidence="3 4">JCM 10649</strain>
    </source>
</reference>
<keyword evidence="2" id="KW-0472">Membrane</keyword>
<feature type="transmembrane region" description="Helical" evidence="2">
    <location>
        <begin position="72"/>
        <end position="93"/>
    </location>
</feature>
<dbReference type="InterPro" id="IPR011746">
    <property type="entry name" value="Trp_synth-assoc_CHP"/>
</dbReference>
<comment type="caution">
    <text evidence="3">The sequence shown here is derived from an EMBL/GenBank/DDBJ whole genome shotgun (WGS) entry which is preliminary data.</text>
</comment>